<accession>A0A7I9V762</accession>
<dbReference type="InterPro" id="IPR002372">
    <property type="entry name" value="PQQ_rpt_dom"/>
</dbReference>
<organism evidence="3 4">
    <name type="scientific">Gordonia spumicola</name>
    <dbReference type="NCBI Taxonomy" id="589161"/>
    <lineage>
        <taxon>Bacteria</taxon>
        <taxon>Bacillati</taxon>
        <taxon>Actinomycetota</taxon>
        <taxon>Actinomycetes</taxon>
        <taxon>Mycobacteriales</taxon>
        <taxon>Gordoniaceae</taxon>
        <taxon>Gordonia</taxon>
    </lineage>
</organism>
<evidence type="ECO:0000259" key="2">
    <source>
        <dbReference type="Pfam" id="PF13360"/>
    </source>
</evidence>
<reference evidence="4" key="1">
    <citation type="submission" date="2019-06" db="EMBL/GenBank/DDBJ databases">
        <title>Gordonia isolated from sludge of a wastewater treatment plant.</title>
        <authorList>
            <person name="Tamura T."/>
            <person name="Aoyama K."/>
            <person name="Kang Y."/>
            <person name="Saito S."/>
            <person name="Akiyama N."/>
            <person name="Yazawa K."/>
            <person name="Gonoi T."/>
            <person name="Mikami Y."/>
        </authorList>
    </citation>
    <scope>NUCLEOTIDE SEQUENCE [LARGE SCALE GENOMIC DNA]</scope>
    <source>
        <strain evidence="4">NBRC 107696</strain>
    </source>
</reference>
<gene>
    <name evidence="3" type="ORF">nbrc107696_16850</name>
</gene>
<evidence type="ECO:0000313" key="4">
    <source>
        <dbReference type="Proteomes" id="UP000444960"/>
    </source>
</evidence>
<proteinExistence type="predicted"/>
<dbReference type="RefSeq" id="WP_161895058.1">
    <property type="nucleotide sequence ID" value="NZ_BJOV01000003.1"/>
</dbReference>
<dbReference type="SUPFAM" id="SSF50998">
    <property type="entry name" value="Quinoprotein alcohol dehydrogenase-like"/>
    <property type="match status" value="1"/>
</dbReference>
<dbReference type="Gene3D" id="2.130.10.10">
    <property type="entry name" value="YVTN repeat-like/Quinoprotein amine dehydrogenase"/>
    <property type="match status" value="1"/>
</dbReference>
<dbReference type="Proteomes" id="UP000444960">
    <property type="component" value="Unassembled WGS sequence"/>
</dbReference>
<feature type="domain" description="Pyrrolo-quinoline quinone repeat" evidence="2">
    <location>
        <begin position="305"/>
        <end position="412"/>
    </location>
</feature>
<evidence type="ECO:0000256" key="1">
    <source>
        <dbReference type="SAM" id="Phobius"/>
    </source>
</evidence>
<keyword evidence="4" id="KW-1185">Reference proteome</keyword>
<name>A0A7I9V762_9ACTN</name>
<evidence type="ECO:0000313" key="3">
    <source>
        <dbReference type="EMBL" id="GEE01239.1"/>
    </source>
</evidence>
<dbReference type="OrthoDB" id="4364694at2"/>
<dbReference type="InterPro" id="IPR015943">
    <property type="entry name" value="WD40/YVTN_repeat-like_dom_sf"/>
</dbReference>
<sequence length="431" mass="45087">MSIRSTLQRLPFGMGTVAAVGAVALAVTAGIVLMPGHSVSADDAAHGVLEEYDTTPTVQWTLDDASLPGLTGDGDITIADTHRGDWLVSYTAGIRREYVLVDADTGALRWDAPVTVGFGACAFDSRGQVGCSVRTRTDGPDNGFYLVSRSGALDRRADGSDTSALVGVGSDFVHVNSTRYQVSRRSVDGHVKWSRTFAAAATPRYSDGVLVVETADGAAFVLDPITGDDIVTCASCTVEAFSTGVLVSHTPFSNASVDFHPVVDGRVSADSVHTARSQVIVDGPSTLPVLTAGGDQSLESHGRYQVVDPATGHARWQVDDPDLSKVHARPCGPLVSFARKDRSRVFATLASGDIVGQLPPPALDDPSADIDKLACVGASDDVVVFTDRSQLTAYRASTGAQVWTYPINGDASDVDGRIALLQGSTLSVLAP</sequence>
<comment type="caution">
    <text evidence="3">The sequence shown here is derived from an EMBL/GenBank/DDBJ whole genome shotgun (WGS) entry which is preliminary data.</text>
</comment>
<feature type="transmembrane region" description="Helical" evidence="1">
    <location>
        <begin position="12"/>
        <end position="34"/>
    </location>
</feature>
<dbReference type="InterPro" id="IPR011047">
    <property type="entry name" value="Quinoprotein_ADH-like_sf"/>
</dbReference>
<keyword evidence="1" id="KW-0812">Transmembrane</keyword>
<protein>
    <recommendedName>
        <fullName evidence="2">Pyrrolo-quinoline quinone repeat domain-containing protein</fullName>
    </recommendedName>
</protein>
<keyword evidence="1" id="KW-1133">Transmembrane helix</keyword>
<keyword evidence="1" id="KW-0472">Membrane</keyword>
<dbReference type="EMBL" id="BJOV01000003">
    <property type="protein sequence ID" value="GEE01239.1"/>
    <property type="molecule type" value="Genomic_DNA"/>
</dbReference>
<dbReference type="Pfam" id="PF13360">
    <property type="entry name" value="PQQ_2"/>
    <property type="match status" value="1"/>
</dbReference>
<dbReference type="AlphaFoldDB" id="A0A7I9V762"/>